<dbReference type="InterPro" id="IPR012296">
    <property type="entry name" value="Nuclease_put_TT1808"/>
</dbReference>
<dbReference type="CDD" id="cd06260">
    <property type="entry name" value="DUF820-like"/>
    <property type="match status" value="1"/>
</dbReference>
<dbReference type="AlphaFoldDB" id="A3IUQ9"/>
<evidence type="ECO:0000259" key="1">
    <source>
        <dbReference type="Pfam" id="PF05685"/>
    </source>
</evidence>
<dbReference type="eggNOG" id="COG4636">
    <property type="taxonomic scope" value="Bacteria"/>
</dbReference>
<dbReference type="Proteomes" id="UP000003781">
    <property type="component" value="Unassembled WGS sequence"/>
</dbReference>
<gene>
    <name evidence="2" type="ORF">CY0110_29074</name>
</gene>
<dbReference type="InterPro" id="IPR011335">
    <property type="entry name" value="Restrct_endonuc-II-like"/>
</dbReference>
<feature type="domain" description="Putative restriction endonuclease" evidence="1">
    <location>
        <begin position="46"/>
        <end position="212"/>
    </location>
</feature>
<dbReference type="SUPFAM" id="SSF52980">
    <property type="entry name" value="Restriction endonuclease-like"/>
    <property type="match status" value="1"/>
</dbReference>
<dbReference type="PANTHER" id="PTHR35400">
    <property type="entry name" value="SLR1083 PROTEIN"/>
    <property type="match status" value="1"/>
</dbReference>
<protein>
    <recommendedName>
        <fullName evidence="1">Putative restriction endonuclease domain-containing protein</fullName>
    </recommendedName>
</protein>
<sequence length="217" mass="25097">MLLIRLGVFPYHHNVKLINNLINFIYYLTKTEVEFMQVITRKFNVNEYYKMAETGILTPEDRVELIRGEIIAMSAIGRKHAAAVNRLTNLFPPLLGNKAIISVQNSIRLNNYSEPQPDIVLLKPRSDFYESKIPETDDIYLVIEVADSTIKYDQEIKLPLYAESNINEVWIVNLNNKTLEVYRQTQDKTYLEKQKNVQSISPLAFPDINLTISDIFG</sequence>
<comment type="caution">
    <text evidence="2">The sequence shown here is derived from an EMBL/GenBank/DDBJ whole genome shotgun (WGS) entry which is preliminary data.</text>
</comment>
<organism evidence="2 3">
    <name type="scientific">Crocosphaera chwakensis CCY0110</name>
    <dbReference type="NCBI Taxonomy" id="391612"/>
    <lineage>
        <taxon>Bacteria</taxon>
        <taxon>Bacillati</taxon>
        <taxon>Cyanobacteriota</taxon>
        <taxon>Cyanophyceae</taxon>
        <taxon>Oscillatoriophycideae</taxon>
        <taxon>Chroococcales</taxon>
        <taxon>Aphanothecaceae</taxon>
        <taxon>Crocosphaera</taxon>
        <taxon>Crocosphaera chwakensis</taxon>
    </lineage>
</organism>
<proteinExistence type="predicted"/>
<dbReference type="Pfam" id="PF05685">
    <property type="entry name" value="Uma2"/>
    <property type="match status" value="1"/>
</dbReference>
<dbReference type="EMBL" id="AAXW01000037">
    <property type="protein sequence ID" value="EAZ89752.1"/>
    <property type="molecule type" value="Genomic_DNA"/>
</dbReference>
<dbReference type="InterPro" id="IPR008538">
    <property type="entry name" value="Uma2"/>
</dbReference>
<name>A3IUQ9_9CHRO</name>
<reference evidence="2 3" key="1">
    <citation type="submission" date="2007-03" db="EMBL/GenBank/DDBJ databases">
        <authorList>
            <person name="Stal L."/>
            <person name="Ferriera S."/>
            <person name="Johnson J."/>
            <person name="Kravitz S."/>
            <person name="Beeson K."/>
            <person name="Sutton G."/>
            <person name="Rogers Y.-H."/>
            <person name="Friedman R."/>
            <person name="Frazier M."/>
            <person name="Venter J.C."/>
        </authorList>
    </citation>
    <scope>NUCLEOTIDE SEQUENCE [LARGE SCALE GENOMIC DNA]</scope>
    <source>
        <strain evidence="2 3">CCY0110</strain>
    </source>
</reference>
<accession>A3IUQ9</accession>
<dbReference type="PANTHER" id="PTHR35400:SF1">
    <property type="entry name" value="SLR1083 PROTEIN"/>
    <property type="match status" value="1"/>
</dbReference>
<evidence type="ECO:0000313" key="2">
    <source>
        <dbReference type="EMBL" id="EAZ89752.1"/>
    </source>
</evidence>
<dbReference type="Gene3D" id="3.90.1570.10">
    <property type="entry name" value="tt1808, chain A"/>
    <property type="match status" value="1"/>
</dbReference>
<evidence type="ECO:0000313" key="3">
    <source>
        <dbReference type="Proteomes" id="UP000003781"/>
    </source>
</evidence>
<keyword evidence="3" id="KW-1185">Reference proteome</keyword>